<name>A0ABS1CVH0_9PROT</name>
<dbReference type="Proteomes" id="UP000697995">
    <property type="component" value="Unassembled WGS sequence"/>
</dbReference>
<sequence>MTLTTMQAPLHDGIRSFTARQLTSRQWPARDFLIHPWLRKGESALAWAAPGVGKTMLSLTLALMVAGGGKFAGWEAYTPRKVLIVDGEMRGEDLAERLTFLAHTVEGINIDVALDNIEIRARQLQDPGSPFYDIADGRTQRELSTYIRKANVDFLILDNVTTLTDTMGDENSVEATKPVLAFLMDLKRTEVGVLLVHHSNKGGNTYRGSTSLMTTFEVAIGLKKPEGSAMGQACFSLEFTKFRAKAGDMMVPRVFTLDGSGWHVAEDEDDETTRLIRAIETCRFRTQQQAAVSVGIEETKASRLLKRAYATGATSQRHIRECLKQAGEAADEAIGSADLTL</sequence>
<evidence type="ECO:0000313" key="3">
    <source>
        <dbReference type="Proteomes" id="UP000697995"/>
    </source>
</evidence>
<evidence type="ECO:0000259" key="1">
    <source>
        <dbReference type="SMART" id="SM00382"/>
    </source>
</evidence>
<dbReference type="InterPro" id="IPR027417">
    <property type="entry name" value="P-loop_NTPase"/>
</dbReference>
<reference evidence="2 3" key="1">
    <citation type="journal article" date="2020" name="Microorganisms">
        <title>Osmotic Adaptation and Compatible Solute Biosynthesis of Phototrophic Bacteria as Revealed from Genome Analyses.</title>
        <authorList>
            <person name="Imhoff J.F."/>
            <person name="Rahn T."/>
            <person name="Kunzel S."/>
            <person name="Keller A."/>
            <person name="Neulinger S.C."/>
        </authorList>
    </citation>
    <scope>NUCLEOTIDE SEQUENCE [LARGE SCALE GENOMIC DNA]</scope>
    <source>
        <strain evidence="2 3">DSM 15382</strain>
    </source>
</reference>
<accession>A0ABS1CVH0</accession>
<dbReference type="RefSeq" id="WP_133220227.1">
    <property type="nucleotide sequence ID" value="NZ_NRSG01000043.1"/>
</dbReference>
<gene>
    <name evidence="2" type="ORF">CKO45_08335</name>
</gene>
<feature type="domain" description="AAA+ ATPase" evidence="1">
    <location>
        <begin position="40"/>
        <end position="226"/>
    </location>
</feature>
<protein>
    <recommendedName>
        <fullName evidence="1">AAA+ ATPase domain-containing protein</fullName>
    </recommendedName>
</protein>
<organism evidence="2 3">
    <name type="scientific">Paracraurococcus ruber</name>
    <dbReference type="NCBI Taxonomy" id="77675"/>
    <lineage>
        <taxon>Bacteria</taxon>
        <taxon>Pseudomonadati</taxon>
        <taxon>Pseudomonadota</taxon>
        <taxon>Alphaproteobacteria</taxon>
        <taxon>Acetobacterales</taxon>
        <taxon>Roseomonadaceae</taxon>
        <taxon>Paracraurococcus</taxon>
    </lineage>
</organism>
<dbReference type="SMART" id="SM00382">
    <property type="entry name" value="AAA"/>
    <property type="match status" value="1"/>
</dbReference>
<comment type="caution">
    <text evidence="2">The sequence shown here is derived from an EMBL/GenBank/DDBJ whole genome shotgun (WGS) entry which is preliminary data.</text>
</comment>
<dbReference type="Gene3D" id="3.40.50.300">
    <property type="entry name" value="P-loop containing nucleotide triphosphate hydrolases"/>
    <property type="match status" value="1"/>
</dbReference>
<evidence type="ECO:0000313" key="2">
    <source>
        <dbReference type="EMBL" id="MBK1658236.1"/>
    </source>
</evidence>
<proteinExistence type="predicted"/>
<dbReference type="InterPro" id="IPR003593">
    <property type="entry name" value="AAA+_ATPase"/>
</dbReference>
<dbReference type="SUPFAM" id="SSF52540">
    <property type="entry name" value="P-loop containing nucleoside triphosphate hydrolases"/>
    <property type="match status" value="1"/>
</dbReference>
<keyword evidence="3" id="KW-1185">Reference proteome</keyword>
<dbReference type="EMBL" id="NRSG01000043">
    <property type="protein sequence ID" value="MBK1658236.1"/>
    <property type="molecule type" value="Genomic_DNA"/>
</dbReference>
<dbReference type="Pfam" id="PF13481">
    <property type="entry name" value="AAA_25"/>
    <property type="match status" value="1"/>
</dbReference>